<dbReference type="GO" id="GO:0005737">
    <property type="term" value="C:cytoplasm"/>
    <property type="evidence" value="ECO:0007669"/>
    <property type="project" value="UniProtKB-SubCell"/>
</dbReference>
<dbReference type="Pfam" id="PF00288">
    <property type="entry name" value="GHMP_kinases_N"/>
    <property type="match status" value="1"/>
</dbReference>
<dbReference type="HOGENOM" id="CLU_041243_0_1_11"/>
<keyword evidence="10 13" id="KW-0067">ATP-binding</keyword>
<evidence type="ECO:0000256" key="8">
    <source>
        <dbReference type="ARBA" id="ARBA00022741"/>
    </source>
</evidence>
<dbReference type="PRINTS" id="PR00958">
    <property type="entry name" value="HOMSERKINASE"/>
</dbReference>
<dbReference type="InterPro" id="IPR000870">
    <property type="entry name" value="Homoserine_kinase"/>
</dbReference>
<evidence type="ECO:0000256" key="9">
    <source>
        <dbReference type="ARBA" id="ARBA00022777"/>
    </source>
</evidence>
<dbReference type="HAMAP" id="MF_00384">
    <property type="entry name" value="Homoser_kinase"/>
    <property type="match status" value="1"/>
</dbReference>
<organism evidence="16 17">
    <name type="scientific">Psychromicrobium lacuslunae</name>
    <dbReference type="NCBI Taxonomy" id="1618207"/>
    <lineage>
        <taxon>Bacteria</taxon>
        <taxon>Bacillati</taxon>
        <taxon>Actinomycetota</taxon>
        <taxon>Actinomycetes</taxon>
        <taxon>Micrococcales</taxon>
        <taxon>Micrococcaceae</taxon>
        <taxon>Psychromicrobium</taxon>
    </lineage>
</organism>
<evidence type="ECO:0000256" key="4">
    <source>
        <dbReference type="ARBA" id="ARBA00017858"/>
    </source>
</evidence>
<evidence type="ECO:0000256" key="12">
    <source>
        <dbReference type="ARBA" id="ARBA00049954"/>
    </source>
</evidence>
<gene>
    <name evidence="13" type="primary">thrB</name>
    <name evidence="16" type="ORF">UM93_07210</name>
</gene>
<keyword evidence="9 13" id="KW-0418">Kinase</keyword>
<feature type="domain" description="GHMP kinase N-terminal" evidence="14">
    <location>
        <begin position="69"/>
        <end position="150"/>
    </location>
</feature>
<dbReference type="EC" id="2.7.1.39" evidence="3 13"/>
<reference evidence="16 17" key="1">
    <citation type="journal article" date="2015" name="Genome Announc.">
        <title>Complete Genome Sequencing of Protease-Producing Novel Arthrobacter sp. Strain IHBB 11108 Using PacBio Single-Molecule Real-Time Sequencing Technology.</title>
        <authorList>
            <person name="Kiran S."/>
            <person name="Swarnkar M.K."/>
            <person name="Pal M."/>
            <person name="Thakur R."/>
            <person name="Tewari R."/>
            <person name="Singh A.K."/>
            <person name="Gulati A."/>
        </authorList>
    </citation>
    <scope>NUCLEOTIDE SEQUENCE [LARGE SCALE GENOMIC DNA]</scope>
    <source>
        <strain evidence="16 17">IHBB 11108</strain>
    </source>
</reference>
<evidence type="ECO:0000256" key="7">
    <source>
        <dbReference type="ARBA" id="ARBA00022697"/>
    </source>
</evidence>
<comment type="pathway">
    <text evidence="1 13">Amino-acid biosynthesis; L-threonine biosynthesis; L-threonine from L-aspartate: step 4/5.</text>
</comment>
<protein>
    <recommendedName>
        <fullName evidence="4 13">Homoserine kinase</fullName>
        <shortName evidence="13">HK</shortName>
        <shortName evidence="13">HSK</shortName>
        <ecNumber evidence="3 13">2.7.1.39</ecNumber>
    </recommendedName>
</protein>
<evidence type="ECO:0000256" key="6">
    <source>
        <dbReference type="ARBA" id="ARBA00022679"/>
    </source>
</evidence>
<keyword evidence="8 13" id="KW-0547">Nucleotide-binding</keyword>
<keyword evidence="17" id="KW-1185">Reference proteome</keyword>
<dbReference type="Pfam" id="PF08544">
    <property type="entry name" value="GHMP_kinases_C"/>
    <property type="match status" value="1"/>
</dbReference>
<comment type="function">
    <text evidence="12 13">Catalyzes the ATP-dependent phosphorylation of L-homoserine to L-homoserine phosphate.</text>
</comment>
<dbReference type="GO" id="GO:0005524">
    <property type="term" value="F:ATP binding"/>
    <property type="evidence" value="ECO:0007669"/>
    <property type="project" value="UniProtKB-UniRule"/>
</dbReference>
<evidence type="ECO:0000256" key="5">
    <source>
        <dbReference type="ARBA" id="ARBA00022605"/>
    </source>
</evidence>
<dbReference type="PIRSF" id="PIRSF000676">
    <property type="entry name" value="Homoser_kin"/>
    <property type="match status" value="1"/>
</dbReference>
<dbReference type="NCBIfam" id="TIGR00191">
    <property type="entry name" value="thrB"/>
    <property type="match status" value="1"/>
</dbReference>
<dbReference type="PANTHER" id="PTHR20861">
    <property type="entry name" value="HOMOSERINE/4-DIPHOSPHOCYTIDYL-2-C-METHYL-D-ERYTHRITOL KINASE"/>
    <property type="match status" value="1"/>
</dbReference>
<evidence type="ECO:0000256" key="3">
    <source>
        <dbReference type="ARBA" id="ARBA00012078"/>
    </source>
</evidence>
<dbReference type="InterPro" id="IPR006203">
    <property type="entry name" value="GHMP_knse_ATP-bd_CS"/>
</dbReference>
<accession>A0A0D4C3H5</accession>
<keyword evidence="5 13" id="KW-0028">Amino-acid biosynthesis</keyword>
<comment type="subcellular location">
    <subcellularLocation>
        <location evidence="13">Cytoplasm</location>
    </subcellularLocation>
</comment>
<proteinExistence type="inferred from homology"/>
<evidence type="ECO:0000313" key="16">
    <source>
        <dbReference type="EMBL" id="AJT42960.1"/>
    </source>
</evidence>
<evidence type="ECO:0000313" key="17">
    <source>
        <dbReference type="Proteomes" id="UP000061839"/>
    </source>
</evidence>
<dbReference type="InterPro" id="IPR036554">
    <property type="entry name" value="GHMP_kinase_C_sf"/>
</dbReference>
<dbReference type="PROSITE" id="PS00627">
    <property type="entry name" value="GHMP_KINASES_ATP"/>
    <property type="match status" value="1"/>
</dbReference>
<dbReference type="KEGG" id="ari:UM93_07210"/>
<evidence type="ECO:0000256" key="11">
    <source>
        <dbReference type="ARBA" id="ARBA00049375"/>
    </source>
</evidence>
<dbReference type="InterPro" id="IPR006204">
    <property type="entry name" value="GHMP_kinase_N_dom"/>
</dbReference>
<evidence type="ECO:0000256" key="1">
    <source>
        <dbReference type="ARBA" id="ARBA00005015"/>
    </source>
</evidence>
<dbReference type="GO" id="GO:0009088">
    <property type="term" value="P:threonine biosynthetic process"/>
    <property type="evidence" value="ECO:0007669"/>
    <property type="project" value="UniProtKB-UniRule"/>
</dbReference>
<evidence type="ECO:0000256" key="2">
    <source>
        <dbReference type="ARBA" id="ARBA00007370"/>
    </source>
</evidence>
<feature type="domain" description="GHMP kinase C-terminal" evidence="15">
    <location>
        <begin position="220"/>
        <end position="281"/>
    </location>
</feature>
<dbReference type="AlphaFoldDB" id="A0A0D4C3H5"/>
<dbReference type="Gene3D" id="3.30.230.10">
    <property type="match status" value="1"/>
</dbReference>
<dbReference type="UniPathway" id="UPA00050">
    <property type="reaction ID" value="UER00064"/>
</dbReference>
<feature type="binding site" evidence="13">
    <location>
        <begin position="95"/>
        <end position="105"/>
    </location>
    <ligand>
        <name>ATP</name>
        <dbReference type="ChEBI" id="CHEBI:30616"/>
    </ligand>
</feature>
<dbReference type="EMBL" id="CP011005">
    <property type="protein sequence ID" value="AJT42960.1"/>
    <property type="molecule type" value="Genomic_DNA"/>
</dbReference>
<comment type="catalytic activity">
    <reaction evidence="11 13">
        <text>L-homoserine + ATP = O-phospho-L-homoserine + ADP + H(+)</text>
        <dbReference type="Rhea" id="RHEA:13985"/>
        <dbReference type="ChEBI" id="CHEBI:15378"/>
        <dbReference type="ChEBI" id="CHEBI:30616"/>
        <dbReference type="ChEBI" id="CHEBI:57476"/>
        <dbReference type="ChEBI" id="CHEBI:57590"/>
        <dbReference type="ChEBI" id="CHEBI:456216"/>
        <dbReference type="EC" id="2.7.1.39"/>
    </reaction>
</comment>
<name>A0A0D4C3H5_9MICC</name>
<evidence type="ECO:0000259" key="15">
    <source>
        <dbReference type="Pfam" id="PF08544"/>
    </source>
</evidence>
<sequence length="317" mass="33267">MPLIAAGQTVTVQVPATSANLGPGFDSLGLALGLYDTLTVQTLDSPELLFELNGEGADSLPRDASHLSVRCIDHALSSAGYARAGLRIVANNVIPHGRGLGSSAAAIVAALSAAHQLLPEHARPGTQWIFQHASELEGHPDNVAPALFGGLAISWQEEDSYRTAKVQVHPSVVPLVAVPSHELSTEVARELLPSSVSHQSAAANSGRSALLIHALAQAPEFLFAATEDYLHQGYRAQAMVESAELMSAARSRHLAAVISGAGPTVLILTANPGEAELAQQVALAAGRSEPSEFAPESPWRVRELEIDLEGAKIVMHR</sequence>
<dbReference type="PANTHER" id="PTHR20861:SF1">
    <property type="entry name" value="HOMOSERINE KINASE"/>
    <property type="match status" value="1"/>
</dbReference>
<evidence type="ECO:0000256" key="10">
    <source>
        <dbReference type="ARBA" id="ARBA00022840"/>
    </source>
</evidence>
<dbReference type="InterPro" id="IPR013750">
    <property type="entry name" value="GHMP_kinase_C_dom"/>
</dbReference>
<dbReference type="Gene3D" id="3.30.70.890">
    <property type="entry name" value="GHMP kinase, C-terminal domain"/>
    <property type="match status" value="1"/>
</dbReference>
<keyword evidence="7 13" id="KW-0791">Threonine biosynthesis</keyword>
<dbReference type="InterPro" id="IPR014721">
    <property type="entry name" value="Ribsml_uS5_D2-typ_fold_subgr"/>
</dbReference>
<keyword evidence="13" id="KW-0963">Cytoplasm</keyword>
<dbReference type="SUPFAM" id="SSF54211">
    <property type="entry name" value="Ribosomal protein S5 domain 2-like"/>
    <property type="match status" value="1"/>
</dbReference>
<dbReference type="STRING" id="1618207.UM93_07210"/>
<keyword evidence="6 13" id="KW-0808">Transferase</keyword>
<dbReference type="PATRIC" id="fig|1618207.4.peg.1460"/>
<dbReference type="Proteomes" id="UP000061839">
    <property type="component" value="Chromosome"/>
</dbReference>
<dbReference type="SUPFAM" id="SSF55060">
    <property type="entry name" value="GHMP Kinase, C-terminal domain"/>
    <property type="match status" value="1"/>
</dbReference>
<comment type="similarity">
    <text evidence="2 13">Belongs to the GHMP kinase family. Homoserine kinase subfamily.</text>
</comment>
<evidence type="ECO:0000259" key="14">
    <source>
        <dbReference type="Pfam" id="PF00288"/>
    </source>
</evidence>
<evidence type="ECO:0000256" key="13">
    <source>
        <dbReference type="HAMAP-Rule" id="MF_00384"/>
    </source>
</evidence>
<dbReference type="InterPro" id="IPR020568">
    <property type="entry name" value="Ribosomal_Su5_D2-typ_SF"/>
</dbReference>
<dbReference type="GO" id="GO:0004413">
    <property type="term" value="F:homoserine kinase activity"/>
    <property type="evidence" value="ECO:0007669"/>
    <property type="project" value="UniProtKB-UniRule"/>
</dbReference>